<keyword evidence="2" id="KW-1133">Transmembrane helix</keyword>
<reference evidence="4" key="1">
    <citation type="submission" date="2016-10" db="EMBL/GenBank/DDBJ databases">
        <authorList>
            <person name="Varghese N."/>
            <person name="Submissions S."/>
        </authorList>
    </citation>
    <scope>NUCLEOTIDE SEQUENCE [LARGE SCALE GENOMIC DNA]</scope>
    <source>
        <strain evidence="4">CGMCC 1.6854</strain>
    </source>
</reference>
<dbReference type="OrthoDB" id="2967741at2"/>
<gene>
    <name evidence="3" type="ORF">SAMN04488137_2120</name>
</gene>
<evidence type="ECO:0000313" key="3">
    <source>
        <dbReference type="EMBL" id="SDM82777.1"/>
    </source>
</evidence>
<proteinExistence type="predicted"/>
<keyword evidence="2" id="KW-0472">Membrane</keyword>
<evidence type="ECO:0000256" key="1">
    <source>
        <dbReference type="SAM" id="MobiDB-lite"/>
    </source>
</evidence>
<feature type="compositionally biased region" description="Basic and acidic residues" evidence="1">
    <location>
        <begin position="63"/>
        <end position="74"/>
    </location>
</feature>
<keyword evidence="4" id="KW-1185">Reference proteome</keyword>
<dbReference type="AlphaFoldDB" id="A0A1G9WEQ8"/>
<evidence type="ECO:0000256" key="2">
    <source>
        <dbReference type="SAM" id="Phobius"/>
    </source>
</evidence>
<protein>
    <submittedName>
        <fullName evidence="3">Uncharacterized protein</fullName>
    </submittedName>
</protein>
<feature type="transmembrane region" description="Helical" evidence="2">
    <location>
        <begin position="12"/>
        <end position="30"/>
    </location>
</feature>
<name>A0A1G9WEQ8_9BACL</name>
<dbReference type="Proteomes" id="UP000199544">
    <property type="component" value="Unassembled WGS sequence"/>
</dbReference>
<dbReference type="EMBL" id="FNHW01000001">
    <property type="protein sequence ID" value="SDM82777.1"/>
    <property type="molecule type" value="Genomic_DNA"/>
</dbReference>
<accession>A0A1G9WEQ8</accession>
<feature type="compositionally biased region" description="Polar residues" evidence="1">
    <location>
        <begin position="95"/>
        <end position="104"/>
    </location>
</feature>
<dbReference type="RefSeq" id="WP_090234417.1">
    <property type="nucleotide sequence ID" value="NZ_FNHW01000001.1"/>
</dbReference>
<organism evidence="3 4">
    <name type="scientific">Fictibacillus solisalsi</name>
    <dbReference type="NCBI Taxonomy" id="459525"/>
    <lineage>
        <taxon>Bacteria</taxon>
        <taxon>Bacillati</taxon>
        <taxon>Bacillota</taxon>
        <taxon>Bacilli</taxon>
        <taxon>Bacillales</taxon>
        <taxon>Fictibacillaceae</taxon>
        <taxon>Fictibacillus</taxon>
    </lineage>
</organism>
<dbReference type="STRING" id="459525.SAMN04488137_2120"/>
<feature type="region of interest" description="Disordered" evidence="1">
    <location>
        <begin position="37"/>
        <end position="104"/>
    </location>
</feature>
<keyword evidence="2" id="KW-0812">Transmembrane</keyword>
<evidence type="ECO:0000313" key="4">
    <source>
        <dbReference type="Proteomes" id="UP000199544"/>
    </source>
</evidence>
<sequence>MDILINHLFDAIGDLLPFIIFVVVGLYGLIKRSLTQQSDPQQKRRVQRRTADPSDVATAKKAKVQETTKNERSKASSASTMHERYQNIQGKPRASSASVMSPNNRYKDRSEEIVSFAVKKENIVEGIIWSEILGKPRAHQPFHRKK</sequence>